<keyword evidence="3" id="KW-1185">Reference proteome</keyword>
<dbReference type="InterPro" id="IPR021958">
    <property type="entry name" value="DUF3575"/>
</dbReference>
<dbReference type="RefSeq" id="WP_172275880.1">
    <property type="nucleotide sequence ID" value="NZ_CASGMU010000013.1"/>
</dbReference>
<comment type="caution">
    <text evidence="2">The sequence shown here is derived from an EMBL/GenBank/DDBJ whole genome shotgun (WGS) entry which is preliminary data.</text>
</comment>
<sequence>MKLRNFLIILLGFLVLCPAMKSQNVVVKTNLAYDALAIMNAGVEVGLAPKWTLDLSGNYMGWTMSHSRKWKHIMVQPEARYWFCDRFTGHFVGMHALGGKYNFGGLKNGMSFLGTDFSKLSDRRYQGWFGGLGVVYGYSWILNKYWNIEAEIGMGWTYTRFDVYPCADCGTKLEEDKSHNYFGPTKAAVNLVYSF</sequence>
<feature type="chain" id="PRO_5046522044" evidence="1">
    <location>
        <begin position="22"/>
        <end position="195"/>
    </location>
</feature>
<reference evidence="2 3" key="1">
    <citation type="submission" date="2020-05" db="EMBL/GenBank/DDBJ databases">
        <title>Distinct polysaccharide utilization as determinants for interspecies competition between intestinal Prevotella spp.</title>
        <authorList>
            <person name="Galvez E.J.C."/>
            <person name="Iljazovic A."/>
            <person name="Strowig T."/>
        </authorList>
    </citation>
    <scope>NUCLEOTIDE SEQUENCE [LARGE SCALE GENOMIC DNA]</scope>
    <source>
        <strain evidence="2 3">PMUR</strain>
    </source>
</reference>
<dbReference type="EMBL" id="JABKKF010000009">
    <property type="protein sequence ID" value="NPD92550.1"/>
    <property type="molecule type" value="Genomic_DNA"/>
</dbReference>
<dbReference type="Pfam" id="PF12099">
    <property type="entry name" value="DUF3575"/>
    <property type="match status" value="1"/>
</dbReference>
<keyword evidence="1" id="KW-0732">Signal</keyword>
<protein>
    <submittedName>
        <fullName evidence="2">DUF3575 domain-containing protein</fullName>
    </submittedName>
</protein>
<organism evidence="2 3">
    <name type="scientific">Xylanibacter muris</name>
    <dbReference type="NCBI Taxonomy" id="2736290"/>
    <lineage>
        <taxon>Bacteria</taxon>
        <taxon>Pseudomonadati</taxon>
        <taxon>Bacteroidota</taxon>
        <taxon>Bacteroidia</taxon>
        <taxon>Bacteroidales</taxon>
        <taxon>Prevotellaceae</taxon>
        <taxon>Xylanibacter</taxon>
    </lineage>
</organism>
<evidence type="ECO:0000313" key="3">
    <source>
        <dbReference type="Proteomes" id="UP000714420"/>
    </source>
</evidence>
<accession>A0ABX2AP70</accession>
<gene>
    <name evidence="2" type="ORF">HPS56_09400</name>
</gene>
<evidence type="ECO:0000313" key="2">
    <source>
        <dbReference type="EMBL" id="NPD92550.1"/>
    </source>
</evidence>
<evidence type="ECO:0000256" key="1">
    <source>
        <dbReference type="SAM" id="SignalP"/>
    </source>
</evidence>
<dbReference type="Proteomes" id="UP000714420">
    <property type="component" value="Unassembled WGS sequence"/>
</dbReference>
<proteinExistence type="predicted"/>
<feature type="signal peptide" evidence="1">
    <location>
        <begin position="1"/>
        <end position="21"/>
    </location>
</feature>
<name>A0ABX2AP70_9BACT</name>